<evidence type="ECO:0000313" key="2">
    <source>
        <dbReference type="RefSeq" id="XP_039242456.1"/>
    </source>
</evidence>
<dbReference type="Proteomes" id="UP000504627">
    <property type="component" value="Unplaced"/>
</dbReference>
<protein>
    <submittedName>
        <fullName evidence="2">Uncharacterized protein LOC113991535</fullName>
    </submittedName>
</protein>
<accession>A0A7R5KM17</accession>
<gene>
    <name evidence="2" type="primary">LOC113991535</name>
</gene>
<proteinExistence type="predicted"/>
<name>A0A7R5KM17_9PASS</name>
<keyword evidence="1" id="KW-1185">Reference proteome</keyword>
<reference evidence="2" key="1">
    <citation type="submission" date="2025-08" db="UniProtKB">
        <authorList>
            <consortium name="RefSeq"/>
        </authorList>
    </citation>
    <scope>IDENTIFICATION</scope>
    <source>
        <tissue evidence="2">Muscle</tissue>
    </source>
</reference>
<dbReference type="RefSeq" id="XP_039242456.1">
    <property type="nucleotide sequence ID" value="XM_039386522.1"/>
</dbReference>
<organism evidence="1 2">
    <name type="scientific">Pipra filicauda</name>
    <name type="common">Wire-tailed manakin</name>
    <dbReference type="NCBI Taxonomy" id="649802"/>
    <lineage>
        <taxon>Eukaryota</taxon>
        <taxon>Metazoa</taxon>
        <taxon>Chordata</taxon>
        <taxon>Craniata</taxon>
        <taxon>Vertebrata</taxon>
        <taxon>Euteleostomi</taxon>
        <taxon>Archelosauria</taxon>
        <taxon>Archosauria</taxon>
        <taxon>Dinosauria</taxon>
        <taxon>Saurischia</taxon>
        <taxon>Theropoda</taxon>
        <taxon>Coelurosauria</taxon>
        <taxon>Aves</taxon>
        <taxon>Neognathae</taxon>
        <taxon>Neoaves</taxon>
        <taxon>Telluraves</taxon>
        <taxon>Australaves</taxon>
        <taxon>Passeriformes</taxon>
        <taxon>Pipridae</taxon>
        <taxon>Pipra</taxon>
    </lineage>
</organism>
<dbReference type="AlphaFoldDB" id="A0A7R5KM17"/>
<evidence type="ECO:0000313" key="1">
    <source>
        <dbReference type="Proteomes" id="UP000504627"/>
    </source>
</evidence>
<dbReference type="InParanoid" id="A0A7R5KM17"/>
<dbReference type="GeneID" id="113991535"/>
<sequence length="220" mass="23511">MSAGSKGSSPGRYIVGPEAVDCASSTARDARSFMDCENGGHPWLQVCLENSFPGSWDSEGSSGDCSSPVVMPSASQRPGISSAGIINSASPVLFVRPACGEHTHLLAKGFGPASACTDQGQPPLEQPDCVFSPQHLVLLSSGPSHSLLIEHQGHRLLSLVSAFQVWMKMDQPELQPVRLMVEKVVRKIAESCRAETDLGLEVFCLILDEKNFLKTATSMK</sequence>